<comment type="caution">
    <text evidence="1">The sequence shown here is derived from an EMBL/GenBank/DDBJ whole genome shotgun (WGS) entry which is preliminary data.</text>
</comment>
<organism evidence="1 2">
    <name type="scientific">Malus baccata</name>
    <name type="common">Siberian crab apple</name>
    <name type="synonym">Pyrus baccata</name>
    <dbReference type="NCBI Taxonomy" id="106549"/>
    <lineage>
        <taxon>Eukaryota</taxon>
        <taxon>Viridiplantae</taxon>
        <taxon>Streptophyta</taxon>
        <taxon>Embryophyta</taxon>
        <taxon>Tracheophyta</taxon>
        <taxon>Spermatophyta</taxon>
        <taxon>Magnoliopsida</taxon>
        <taxon>eudicotyledons</taxon>
        <taxon>Gunneridae</taxon>
        <taxon>Pentapetalae</taxon>
        <taxon>rosids</taxon>
        <taxon>fabids</taxon>
        <taxon>Rosales</taxon>
        <taxon>Rosaceae</taxon>
        <taxon>Amygdaloideae</taxon>
        <taxon>Maleae</taxon>
        <taxon>Malus</taxon>
    </lineage>
</organism>
<gene>
    <name evidence="1" type="ORF">C1H46_015569</name>
</gene>
<proteinExistence type="predicted"/>
<accession>A0A540MJG4</accession>
<dbReference type="Proteomes" id="UP000315295">
    <property type="component" value="Unassembled WGS sequence"/>
</dbReference>
<dbReference type="EMBL" id="VIEB01000246">
    <property type="protein sequence ID" value="TQD98926.1"/>
    <property type="molecule type" value="Genomic_DNA"/>
</dbReference>
<keyword evidence="2" id="KW-1185">Reference proteome</keyword>
<reference evidence="1 2" key="1">
    <citation type="journal article" date="2019" name="G3 (Bethesda)">
        <title>Sequencing of a Wild Apple (Malus baccata) Genome Unravels the Differences Between Cultivated and Wild Apple Species Regarding Disease Resistance and Cold Tolerance.</title>
        <authorList>
            <person name="Chen X."/>
        </authorList>
    </citation>
    <scope>NUCLEOTIDE SEQUENCE [LARGE SCALE GENOMIC DNA]</scope>
    <source>
        <strain evidence="2">cv. Shandingzi</strain>
        <tissue evidence="1">Leaves</tissue>
    </source>
</reference>
<dbReference type="AlphaFoldDB" id="A0A540MJG4"/>
<sequence length="53" mass="6398">MVERDKVKRDTCVILMTRALIRNPKPQFETLTLIRNLKHKENHWREPEVGMKP</sequence>
<name>A0A540MJG4_MALBA</name>
<evidence type="ECO:0000313" key="2">
    <source>
        <dbReference type="Proteomes" id="UP000315295"/>
    </source>
</evidence>
<evidence type="ECO:0000313" key="1">
    <source>
        <dbReference type="EMBL" id="TQD98926.1"/>
    </source>
</evidence>
<protein>
    <submittedName>
        <fullName evidence="1">Uncharacterized protein</fullName>
    </submittedName>
</protein>